<organism evidence="3 4">
    <name type="scientific">Paraburkholderia fungorum</name>
    <dbReference type="NCBI Taxonomy" id="134537"/>
    <lineage>
        <taxon>Bacteria</taxon>
        <taxon>Pseudomonadati</taxon>
        <taxon>Pseudomonadota</taxon>
        <taxon>Betaproteobacteria</taxon>
        <taxon>Burkholderiales</taxon>
        <taxon>Burkholderiaceae</taxon>
        <taxon>Paraburkholderia</taxon>
    </lineage>
</organism>
<evidence type="ECO:0000313" key="3">
    <source>
        <dbReference type="EMBL" id="RKF46760.1"/>
    </source>
</evidence>
<evidence type="ECO:0000259" key="2">
    <source>
        <dbReference type="Pfam" id="PF14534"/>
    </source>
</evidence>
<dbReference type="AlphaFoldDB" id="A0A3R7IA96"/>
<evidence type="ECO:0000256" key="1">
    <source>
        <dbReference type="SAM" id="SignalP"/>
    </source>
</evidence>
<feature type="domain" description="DUF4440" evidence="2">
    <location>
        <begin position="45"/>
        <end position="155"/>
    </location>
</feature>
<dbReference type="OrthoDB" id="5642102at2"/>
<keyword evidence="1" id="KW-0732">Signal</keyword>
<accession>A0A3R7IA96</accession>
<dbReference type="SUPFAM" id="SSF54427">
    <property type="entry name" value="NTF2-like"/>
    <property type="match status" value="1"/>
</dbReference>
<dbReference type="EMBL" id="MCAS01000012">
    <property type="protein sequence ID" value="RKF46760.1"/>
    <property type="molecule type" value="Genomic_DNA"/>
</dbReference>
<gene>
    <name evidence="3" type="ORF">BCY88_03970</name>
</gene>
<dbReference type="Pfam" id="PF14534">
    <property type="entry name" value="DUF4440"/>
    <property type="match status" value="1"/>
</dbReference>
<evidence type="ECO:0000313" key="4">
    <source>
        <dbReference type="Proteomes" id="UP000283709"/>
    </source>
</evidence>
<proteinExistence type="predicted"/>
<name>A0A3R7IA96_9BURK</name>
<feature type="chain" id="PRO_5018530412" description="DUF4440 domain-containing protein" evidence="1">
    <location>
        <begin position="35"/>
        <end position="165"/>
    </location>
</feature>
<dbReference type="InterPro" id="IPR027843">
    <property type="entry name" value="DUF4440"/>
</dbReference>
<comment type="caution">
    <text evidence="3">The sequence shown here is derived from an EMBL/GenBank/DDBJ whole genome shotgun (WGS) entry which is preliminary data.</text>
</comment>
<dbReference type="Proteomes" id="UP000283709">
    <property type="component" value="Unassembled WGS sequence"/>
</dbReference>
<reference evidence="3 4" key="1">
    <citation type="submission" date="2016-07" db="EMBL/GenBank/DDBJ databases">
        <title>Genome analysis of Burkholderia fungorum ES3-20.</title>
        <authorList>
            <person name="Xu D."/>
            <person name="Yao R."/>
            <person name="Zheng S."/>
        </authorList>
    </citation>
    <scope>NUCLEOTIDE SEQUENCE [LARGE SCALE GENOMIC DNA]</scope>
    <source>
        <strain evidence="3 4">ES3-20</strain>
    </source>
</reference>
<sequence length="165" mass="18684">MLRIQIQGAQMNRYVLRIALVGVLLSALPCALNAATVSDDPARTIRSALEQWRVDFNARRAAHICDLFAPDLRYDFYGAPERTYPLLCARLHHALADTTQSLRYGLKIKEIIVSGDLAIVRLTWRSTLTRNGKQESNDETGLDVFGHQPDGSWKIIRYIAYPEKD</sequence>
<dbReference type="Gene3D" id="3.10.450.50">
    <property type="match status" value="1"/>
</dbReference>
<dbReference type="InterPro" id="IPR032710">
    <property type="entry name" value="NTF2-like_dom_sf"/>
</dbReference>
<feature type="signal peptide" evidence="1">
    <location>
        <begin position="1"/>
        <end position="34"/>
    </location>
</feature>
<protein>
    <recommendedName>
        <fullName evidence="2">DUF4440 domain-containing protein</fullName>
    </recommendedName>
</protein>